<sequence>MEDIKKAPEKFSQVIRDFLADLTIAFPEYVFLWENLDDIQSLYEYCLTVYPERFFDILYQNDDIFLYDSGINTMFLPNVEFKALYSTPDISENTKKALWKYLQLVLITIIGNIKSSASFGDTASIFEGIDEDELQTKLADTVNGLSEFFHAFSPENAEENACQEEGESEASSSGPNSDTIPSVDELHDHIKGLFDGKIGSLAKEMAEELSGDVMHMFDDGTGEIKSTGDILKKMMRNPKKIMELVKKISKKLDDKMKSGNISQEEIMKEASEMMTKMKGMGNGKEFQDMMQNMMKTMGMGKGAKMDMNKMNMMMNRMSNKERLRAKLDKRKEFVLEKKEESGDSNEMVFKIPEEGSPEKSVARQVVPSKSDVDLDDWLNESPANPGASSGKKGKKGNKKAGKK</sequence>
<feature type="compositionally biased region" description="Acidic residues" evidence="1">
    <location>
        <begin position="157"/>
        <end position="168"/>
    </location>
</feature>
<reference evidence="2" key="1">
    <citation type="journal article" date="2020" name="Nature">
        <title>Giant virus diversity and host interactions through global metagenomics.</title>
        <authorList>
            <person name="Schulz F."/>
            <person name="Roux S."/>
            <person name="Paez-Espino D."/>
            <person name="Jungbluth S."/>
            <person name="Walsh D.A."/>
            <person name="Denef V.J."/>
            <person name="McMahon K.D."/>
            <person name="Konstantinidis K.T."/>
            <person name="Eloe-Fadrosh E.A."/>
            <person name="Kyrpides N.C."/>
            <person name="Woyke T."/>
        </authorList>
    </citation>
    <scope>NUCLEOTIDE SEQUENCE</scope>
    <source>
        <strain evidence="2">GVMAG-M-3300023174-92</strain>
    </source>
</reference>
<organism evidence="2">
    <name type="scientific">viral metagenome</name>
    <dbReference type="NCBI Taxonomy" id="1070528"/>
    <lineage>
        <taxon>unclassified sequences</taxon>
        <taxon>metagenomes</taxon>
        <taxon>organismal metagenomes</taxon>
    </lineage>
</organism>
<proteinExistence type="predicted"/>
<evidence type="ECO:0000313" key="2">
    <source>
        <dbReference type="EMBL" id="QHT21439.1"/>
    </source>
</evidence>
<evidence type="ECO:0000256" key="1">
    <source>
        <dbReference type="SAM" id="MobiDB-lite"/>
    </source>
</evidence>
<feature type="region of interest" description="Disordered" evidence="1">
    <location>
        <begin position="157"/>
        <end position="183"/>
    </location>
</feature>
<dbReference type="EMBL" id="MN739692">
    <property type="protein sequence ID" value="QHT21439.1"/>
    <property type="molecule type" value="Genomic_DNA"/>
</dbReference>
<name>A0A6C0DZH7_9ZZZZ</name>
<protein>
    <submittedName>
        <fullName evidence="2">Uncharacterized protein</fullName>
    </submittedName>
</protein>
<feature type="compositionally biased region" description="Basic and acidic residues" evidence="1">
    <location>
        <begin position="351"/>
        <end position="361"/>
    </location>
</feature>
<feature type="region of interest" description="Disordered" evidence="1">
    <location>
        <begin position="336"/>
        <end position="403"/>
    </location>
</feature>
<accession>A0A6C0DZH7</accession>
<feature type="compositionally biased region" description="Basic residues" evidence="1">
    <location>
        <begin position="391"/>
        <end position="403"/>
    </location>
</feature>
<dbReference type="AlphaFoldDB" id="A0A6C0DZH7"/>